<dbReference type="InterPro" id="IPR050923">
    <property type="entry name" value="Cell_Proc_Reg/RNA_Proc"/>
</dbReference>
<dbReference type="InterPro" id="IPR008984">
    <property type="entry name" value="SMAD_FHA_dom_sf"/>
</dbReference>
<organism evidence="2 3">
    <name type="scientific">Sulfuriferula multivorans</name>
    <dbReference type="NCBI Taxonomy" id="1559896"/>
    <lineage>
        <taxon>Bacteria</taxon>
        <taxon>Pseudomonadati</taxon>
        <taxon>Pseudomonadota</taxon>
        <taxon>Betaproteobacteria</taxon>
        <taxon>Nitrosomonadales</taxon>
        <taxon>Sulfuricellaceae</taxon>
        <taxon>Sulfuriferula</taxon>
    </lineage>
</organism>
<sequence>MVSYEGIAEGHYFLDKARFAIGRKSDNDICLDAPGVSHLHAVIITIGNDHVLEDADSTNGISINGEKITKHILQNNDVIELSGYQLKYVNQRATSDMDFDKTMIMKAPQLEVNALPAHVTPQTRPPLATAVFSARSVKTSFPLGGVKNLKGQDPEEEILISRPLKTFGLPGVQVVMISRRPHGYYVTHVEGKKHPRVNGKSVGSRPFLLKENDLVEAGEIKLKFFLKHSG</sequence>
<evidence type="ECO:0000259" key="1">
    <source>
        <dbReference type="PROSITE" id="PS50006"/>
    </source>
</evidence>
<proteinExistence type="predicted"/>
<dbReference type="Proteomes" id="UP000286806">
    <property type="component" value="Unassembled WGS sequence"/>
</dbReference>
<feature type="domain" description="FHA" evidence="1">
    <location>
        <begin position="19"/>
        <end position="68"/>
    </location>
</feature>
<dbReference type="CDD" id="cd00060">
    <property type="entry name" value="FHA"/>
    <property type="match status" value="1"/>
</dbReference>
<dbReference type="InterPro" id="IPR000253">
    <property type="entry name" value="FHA_dom"/>
</dbReference>
<dbReference type="EMBL" id="BGOW01000033">
    <property type="protein sequence ID" value="GCB01993.1"/>
    <property type="molecule type" value="Genomic_DNA"/>
</dbReference>
<name>A0A401JYM7_9PROT</name>
<protein>
    <recommendedName>
        <fullName evidence="1">FHA domain-containing protein</fullName>
    </recommendedName>
</protein>
<dbReference type="Gene3D" id="2.60.200.20">
    <property type="match status" value="1"/>
</dbReference>
<comment type="caution">
    <text evidence="2">The sequence shown here is derived from an EMBL/GenBank/DDBJ whole genome shotgun (WGS) entry which is preliminary data.</text>
</comment>
<evidence type="ECO:0000313" key="3">
    <source>
        <dbReference type="Proteomes" id="UP000286806"/>
    </source>
</evidence>
<evidence type="ECO:0000313" key="2">
    <source>
        <dbReference type="EMBL" id="GCB01993.1"/>
    </source>
</evidence>
<keyword evidence="3" id="KW-1185">Reference proteome</keyword>
<dbReference type="PROSITE" id="PS50006">
    <property type="entry name" value="FHA_DOMAIN"/>
    <property type="match status" value="1"/>
</dbReference>
<dbReference type="SMART" id="SM00240">
    <property type="entry name" value="FHA"/>
    <property type="match status" value="1"/>
</dbReference>
<dbReference type="PANTHER" id="PTHR23308">
    <property type="entry name" value="NUCLEAR INHIBITOR OF PROTEIN PHOSPHATASE-1"/>
    <property type="match status" value="1"/>
</dbReference>
<dbReference type="Pfam" id="PF00498">
    <property type="entry name" value="FHA"/>
    <property type="match status" value="1"/>
</dbReference>
<reference evidence="2 3" key="1">
    <citation type="journal article" date="2019" name="Front. Microbiol.">
        <title>Genomes of Neutrophilic Sulfur-Oxidizing Chemolithoautotrophs Representing 9 Proteobacterial Species From 8 Genera.</title>
        <authorList>
            <person name="Watanabe T."/>
            <person name="Kojima H."/>
            <person name="Umezawa K."/>
            <person name="Hori C."/>
            <person name="Takasuka T.E."/>
            <person name="Kato Y."/>
            <person name="Fukui M."/>
        </authorList>
    </citation>
    <scope>NUCLEOTIDE SEQUENCE [LARGE SCALE GENOMIC DNA]</scope>
    <source>
        <strain evidence="2 3">TTN</strain>
    </source>
</reference>
<accession>A0A401JYM7</accession>
<dbReference type="SUPFAM" id="SSF49879">
    <property type="entry name" value="SMAD/FHA domain"/>
    <property type="match status" value="1"/>
</dbReference>
<dbReference type="AlphaFoldDB" id="A0A401JYM7"/>
<gene>
    <name evidence="2" type="ORF">SFMTTN_2809</name>
</gene>